<dbReference type="OrthoDB" id="6249810at2759"/>
<dbReference type="InterPro" id="IPR003591">
    <property type="entry name" value="Leu-rich_rpt_typical-subtyp"/>
</dbReference>
<keyword evidence="4" id="KW-0472">Membrane</keyword>
<keyword evidence="2" id="KW-0677">Repeat</keyword>
<reference evidence="5" key="1">
    <citation type="submission" date="2018-11" db="EMBL/GenBank/DDBJ databases">
        <authorList>
            <consortium name="Pathogen Informatics"/>
        </authorList>
    </citation>
    <scope>NUCLEOTIDE SEQUENCE</scope>
</reference>
<dbReference type="PROSITE" id="PS51450">
    <property type="entry name" value="LRR"/>
    <property type="match status" value="1"/>
</dbReference>
<sequence length="1602" mass="178275">MPTRKDRFRPSAASGYISAGLVAVLVGGWWTAVTGTVVSLTSTDNYLPCEFTPGSGGELKNAGWRPARIMCNEKASANFGEHLPRLVVGGTEKGLIELVIKASPKLTTCSTGIFKDSRGQLHRLVIEGGRMHIFERACLEKLSQLQELVIRNAFRPSDAKVKKGSGSLVNRLFSNKFNYGELADLQSLLRLELENVELSSELPDGAFRGFSQRLERLRLAGNQLPSLDNRAFQHSRIGDSLRWLGLEYQPDGMQLLRNAKIWAEPFTRLTSISLDGNPLDSRGKSAKLDFGIKVNMRLVELSLQDCSIGDLPATGKPGLDLSPIGEQLRRLYLGGNPISSRGELDRKHRLSGLVRFSRLEHLQVNGVLPGLDDLPSCLTTSKSDSGMPSLRTLRIEHSGLRHLGPNSLPGQLLRLHLSANPLETVSPDWAVDGIFFQGRRAEVQLQELQLNEIRLASVQVGTYQGAWNRALLRLAGSLRTIGMNGCEITSEALKPIHHQTVTEDNGHAILNPLAKTGQEVEIEVVGATPTGSGTGLRLGLNQLTQLETILLARNQLTRIPKGAFARLTKLRILVLHSNRLESLSETTPSQADTKEGMVNDFEKSVDKLSQSLSRDGPLEHLDLSKNKLTTLERCAPSLGFSLPLEDLLPRVPKWLARSMHDRPLKARVGELGEDNEAKEDNQGDWPMWQGGLILRENQLECDCRLAWLRRFVNSMTERVRQQYKDESDGDRGGMRETPIGYQIYLKQAIDFPCHGSNRLTGRNFLSLSPEELDSLSEKCCPAGIKTCHISKPEVTCAQAEEGEEAEKLGPVSLLSVARYDEAANAVRLNVRLDEMTATWRRNREDPEIWHDSMMRELWTAIKARKSETSKGDIDSTGRNSSSGLIESAKAASHLDLTQYAFVVIYWPTGLPDRATHGDRLHNPPDPEAGDERTRVSHTDRDQKLLYSLFISPARSSTAYTICLREVKIQQITAYACQIMQPFNTFESPDDGQTEWPSIEKLLVGAGIGVAGFGLLALCCIVFICLCRRARKRRRAGQMGKPRYRQEKQRRHCSACCATNRYVQASASIPNVVVAPSEPLRFSRGPREGRRSEYNLPTPPPLPPPRPDTGDLSRSSLLARMDSGTEGVYSGLGDLPPEALYLEPRQVGAIISSDGRKIPLPDDRRQSAAIRPSSQRGKSVLQEKDEAGEKSWTIGKRISGDGQEQPAKMGCRCDEAGLALSADWKRKRFIEQRSLSQNDLADRAGQASSLRGLDRTGRLGCEDVLLLSNVDDAVAPTRNVLMRSWRKVKRLLTRRPQSPPPERQTTMQLLPPQPLGGLNTRYPSTPNLPMPFWLMPREDQLAASGMNADEIEVYMQGRRDRDEEDNYLGLQPTNGEDRDDEYLPMSSLSFRDKLANFSKDMKNEHFRSELTSPGHQDRTAKNNKGLVHDGQLRRKPSKSADLERRQRGHVPVQLGDLYEVNPYGVRSNSIRRAEQSSMNQDVKKCEESQAEIIESGRADSRPQAGTEATVTGRRILHNRPPKPKVRTPTQIKQTMHSGVEKMCYEDLPPPPPPPPPLKEALPFRLPPFPANRPIPLSSPVTQNKLHDKPISSKDDPISRHADR</sequence>
<feature type="region of interest" description="Disordered" evidence="3">
    <location>
        <begin position="1078"/>
        <end position="1113"/>
    </location>
</feature>
<dbReference type="InterPro" id="IPR032675">
    <property type="entry name" value="LRR_dom_sf"/>
</dbReference>
<feature type="compositionally biased region" description="Basic and acidic residues" evidence="3">
    <location>
        <begin position="1153"/>
        <end position="1165"/>
    </location>
</feature>
<feature type="compositionally biased region" description="Basic residues" evidence="3">
    <location>
        <begin position="1513"/>
        <end position="1524"/>
    </location>
</feature>
<keyword evidence="4" id="KW-1133">Transmembrane helix</keyword>
<gene>
    <name evidence="5" type="ORF">PXEA_LOCUS25943</name>
</gene>
<evidence type="ECO:0008006" key="7">
    <source>
        <dbReference type="Google" id="ProtNLM"/>
    </source>
</evidence>
<comment type="caution">
    <text evidence="5">The sequence shown here is derived from an EMBL/GenBank/DDBJ whole genome shotgun (WGS) entry which is preliminary data.</text>
</comment>
<feature type="transmembrane region" description="Helical" evidence="4">
    <location>
        <begin position="12"/>
        <end position="32"/>
    </location>
</feature>
<feature type="region of interest" description="Disordered" evidence="3">
    <location>
        <begin position="1359"/>
        <end position="1380"/>
    </location>
</feature>
<feature type="compositionally biased region" description="Basic and acidic residues" evidence="3">
    <location>
        <begin position="1414"/>
        <end position="1444"/>
    </location>
</feature>
<feature type="compositionally biased region" description="Polar residues" evidence="3">
    <location>
        <begin position="1526"/>
        <end position="1535"/>
    </location>
</feature>
<keyword evidence="1" id="KW-0433">Leucine-rich repeat</keyword>
<evidence type="ECO:0000256" key="2">
    <source>
        <dbReference type="ARBA" id="ARBA00022737"/>
    </source>
</evidence>
<feature type="region of interest" description="Disordered" evidence="3">
    <location>
        <begin position="915"/>
        <end position="938"/>
    </location>
</feature>
<evidence type="ECO:0000313" key="5">
    <source>
        <dbReference type="EMBL" id="VEL32503.1"/>
    </source>
</evidence>
<dbReference type="InterPro" id="IPR001611">
    <property type="entry name" value="Leu-rich_rpt"/>
</dbReference>
<organism evidence="5 6">
    <name type="scientific">Protopolystoma xenopodis</name>
    <dbReference type="NCBI Taxonomy" id="117903"/>
    <lineage>
        <taxon>Eukaryota</taxon>
        <taxon>Metazoa</taxon>
        <taxon>Spiralia</taxon>
        <taxon>Lophotrochozoa</taxon>
        <taxon>Platyhelminthes</taxon>
        <taxon>Monogenea</taxon>
        <taxon>Polyopisthocotylea</taxon>
        <taxon>Polystomatidea</taxon>
        <taxon>Polystomatidae</taxon>
        <taxon>Protopolystoma</taxon>
    </lineage>
</organism>
<dbReference type="Pfam" id="PF13855">
    <property type="entry name" value="LRR_8"/>
    <property type="match status" value="1"/>
</dbReference>
<feature type="transmembrane region" description="Helical" evidence="4">
    <location>
        <begin position="1001"/>
        <end position="1025"/>
    </location>
</feature>
<dbReference type="SMART" id="SM00369">
    <property type="entry name" value="LRR_TYP"/>
    <property type="match status" value="6"/>
</dbReference>
<dbReference type="EMBL" id="CAAALY010244265">
    <property type="protein sequence ID" value="VEL32503.1"/>
    <property type="molecule type" value="Genomic_DNA"/>
</dbReference>
<feature type="compositionally biased region" description="Pro residues" evidence="3">
    <location>
        <begin position="1096"/>
        <end position="1106"/>
    </location>
</feature>
<feature type="compositionally biased region" description="Basic and acidic residues" evidence="3">
    <location>
        <begin position="1583"/>
        <end position="1602"/>
    </location>
</feature>
<feature type="region of interest" description="Disordered" evidence="3">
    <location>
        <begin position="1294"/>
        <end position="1314"/>
    </location>
</feature>
<keyword evidence="4" id="KW-0812">Transmembrane</keyword>
<evidence type="ECO:0000313" key="6">
    <source>
        <dbReference type="Proteomes" id="UP000784294"/>
    </source>
</evidence>
<name>A0A3S5BNX0_9PLAT</name>
<evidence type="ECO:0000256" key="4">
    <source>
        <dbReference type="SAM" id="Phobius"/>
    </source>
</evidence>
<protein>
    <recommendedName>
        <fullName evidence="7">LRRCT domain-containing protein</fullName>
    </recommendedName>
</protein>
<feature type="region of interest" description="Disordered" evidence="3">
    <location>
        <begin position="1152"/>
        <end position="1206"/>
    </location>
</feature>
<dbReference type="Gene3D" id="3.80.10.10">
    <property type="entry name" value="Ribonuclease Inhibitor"/>
    <property type="match status" value="3"/>
</dbReference>
<feature type="region of interest" description="Disordered" evidence="3">
    <location>
        <begin position="1406"/>
        <end position="1445"/>
    </location>
</feature>
<feature type="compositionally biased region" description="Pro residues" evidence="3">
    <location>
        <begin position="1546"/>
        <end position="1556"/>
    </location>
</feature>
<accession>A0A3S5BNX0</accession>
<proteinExistence type="predicted"/>
<dbReference type="PANTHER" id="PTHR45617:SF181">
    <property type="entry name" value="LP04042P"/>
    <property type="match status" value="1"/>
</dbReference>
<dbReference type="SUPFAM" id="SSF52058">
    <property type="entry name" value="L domain-like"/>
    <property type="match status" value="1"/>
</dbReference>
<dbReference type="Proteomes" id="UP000784294">
    <property type="component" value="Unassembled WGS sequence"/>
</dbReference>
<dbReference type="PANTHER" id="PTHR45617">
    <property type="entry name" value="LEUCINE RICH REPEAT FAMILY PROTEIN"/>
    <property type="match status" value="1"/>
</dbReference>
<evidence type="ECO:0000256" key="3">
    <source>
        <dbReference type="SAM" id="MobiDB-lite"/>
    </source>
</evidence>
<keyword evidence="6" id="KW-1185">Reference proteome</keyword>
<feature type="region of interest" description="Disordered" evidence="3">
    <location>
        <begin position="1492"/>
        <end position="1602"/>
    </location>
</feature>
<evidence type="ECO:0000256" key="1">
    <source>
        <dbReference type="ARBA" id="ARBA00022614"/>
    </source>
</evidence>